<keyword evidence="2" id="KW-0597">Phosphoprotein</keyword>
<gene>
    <name evidence="4" type="ORF">SAMN06265348_104346</name>
</gene>
<dbReference type="AlphaFoldDB" id="A0A521CZ73"/>
<dbReference type="SMART" id="SM00850">
    <property type="entry name" value="LytTR"/>
    <property type="match status" value="1"/>
</dbReference>
<dbReference type="InterPro" id="IPR039420">
    <property type="entry name" value="WalR-like"/>
</dbReference>
<dbReference type="RefSeq" id="WP_142528039.1">
    <property type="nucleotide sequence ID" value="NZ_CBCSJO010000001.1"/>
</dbReference>
<keyword evidence="5" id="KW-1185">Reference proteome</keyword>
<dbReference type="InterPro" id="IPR011006">
    <property type="entry name" value="CheY-like_superfamily"/>
</dbReference>
<dbReference type="Pfam" id="PF00072">
    <property type="entry name" value="Response_reg"/>
    <property type="match status" value="1"/>
</dbReference>
<dbReference type="GO" id="GO:0005829">
    <property type="term" value="C:cytosol"/>
    <property type="evidence" value="ECO:0007669"/>
    <property type="project" value="TreeGrafter"/>
</dbReference>
<accession>A0A521CZ73</accession>
<evidence type="ECO:0000313" key="4">
    <source>
        <dbReference type="EMBL" id="SMO64718.1"/>
    </source>
</evidence>
<keyword evidence="1" id="KW-0238">DNA-binding</keyword>
<evidence type="ECO:0000256" key="2">
    <source>
        <dbReference type="PROSITE-ProRule" id="PRU00169"/>
    </source>
</evidence>
<dbReference type="Gene3D" id="3.40.50.2300">
    <property type="match status" value="1"/>
</dbReference>
<dbReference type="GO" id="GO:0032993">
    <property type="term" value="C:protein-DNA complex"/>
    <property type="evidence" value="ECO:0007669"/>
    <property type="project" value="TreeGrafter"/>
</dbReference>
<evidence type="ECO:0000259" key="3">
    <source>
        <dbReference type="PROSITE" id="PS50110"/>
    </source>
</evidence>
<dbReference type="Pfam" id="PF04397">
    <property type="entry name" value="LytTR"/>
    <property type="match status" value="1"/>
</dbReference>
<dbReference type="PANTHER" id="PTHR48111:SF69">
    <property type="entry name" value="RESPONSE REGULATOR RECEIVER"/>
    <property type="match status" value="1"/>
</dbReference>
<reference evidence="4 5" key="1">
    <citation type="submission" date="2017-05" db="EMBL/GenBank/DDBJ databases">
        <authorList>
            <person name="Varghese N."/>
            <person name="Submissions S."/>
        </authorList>
    </citation>
    <scope>NUCLEOTIDE SEQUENCE [LARGE SCALE GENOMIC DNA]</scope>
    <source>
        <strain evidence="4 5">DSM 19036</strain>
    </source>
</reference>
<name>A0A521CZ73_9SPHI</name>
<dbReference type="EMBL" id="FXTN01000004">
    <property type="protein sequence ID" value="SMO64718.1"/>
    <property type="molecule type" value="Genomic_DNA"/>
</dbReference>
<dbReference type="Gene3D" id="2.40.50.1020">
    <property type="entry name" value="LytTr DNA-binding domain"/>
    <property type="match status" value="1"/>
</dbReference>
<dbReference type="PANTHER" id="PTHR48111">
    <property type="entry name" value="REGULATOR OF RPOS"/>
    <property type="match status" value="1"/>
</dbReference>
<dbReference type="SUPFAM" id="SSF52172">
    <property type="entry name" value="CheY-like"/>
    <property type="match status" value="1"/>
</dbReference>
<evidence type="ECO:0000313" key="5">
    <source>
        <dbReference type="Proteomes" id="UP000320300"/>
    </source>
</evidence>
<dbReference type="InterPro" id="IPR007492">
    <property type="entry name" value="LytTR_DNA-bd_dom"/>
</dbReference>
<dbReference type="Proteomes" id="UP000320300">
    <property type="component" value="Unassembled WGS sequence"/>
</dbReference>
<evidence type="ECO:0000256" key="1">
    <source>
        <dbReference type="ARBA" id="ARBA00023125"/>
    </source>
</evidence>
<dbReference type="GO" id="GO:0006355">
    <property type="term" value="P:regulation of DNA-templated transcription"/>
    <property type="evidence" value="ECO:0007669"/>
    <property type="project" value="TreeGrafter"/>
</dbReference>
<dbReference type="GO" id="GO:0000156">
    <property type="term" value="F:phosphorelay response regulator activity"/>
    <property type="evidence" value="ECO:0007669"/>
    <property type="project" value="TreeGrafter"/>
</dbReference>
<dbReference type="OrthoDB" id="9787344at2"/>
<feature type="domain" description="Response regulatory" evidence="3">
    <location>
        <begin position="2"/>
        <end position="115"/>
    </location>
</feature>
<dbReference type="SMART" id="SM00448">
    <property type="entry name" value="REC"/>
    <property type="match status" value="1"/>
</dbReference>
<protein>
    <submittedName>
        <fullName evidence="4">Two component transcriptional regulator, LytTR family</fullName>
    </submittedName>
</protein>
<organism evidence="4 5">
    <name type="scientific">Pedobacter westerhofensis</name>
    <dbReference type="NCBI Taxonomy" id="425512"/>
    <lineage>
        <taxon>Bacteria</taxon>
        <taxon>Pseudomonadati</taxon>
        <taxon>Bacteroidota</taxon>
        <taxon>Sphingobacteriia</taxon>
        <taxon>Sphingobacteriales</taxon>
        <taxon>Sphingobacteriaceae</taxon>
        <taxon>Pedobacter</taxon>
    </lineage>
</organism>
<feature type="modified residue" description="4-aspartylphosphate" evidence="2">
    <location>
        <position position="55"/>
    </location>
</feature>
<sequence length="255" mass="29263">MNILIIEDEIKTARALARTITLVKPGAKIVGSIQSVESAVQYLSENPAPDLIFMDVQLADGLCFDIFRRVKVVSPVIFCTAYNDYAIEAFKSNGIDYILKPISAETIGPAFEKVESIRNFFQTHKEESQQLELLMNRIGENDGKKSFLVFKHNKYVIVPTESIAYFYIKNEIPTIVNFHQEEFGISSPLDEVHQLLSTKQFFRLNRQYLISFKSVLEVEHYFARKLFVKLLIPTAEKLLVAKDKVTAFLSWLEDR</sequence>
<dbReference type="PROSITE" id="PS50110">
    <property type="entry name" value="RESPONSE_REGULATORY"/>
    <property type="match status" value="1"/>
</dbReference>
<dbReference type="InterPro" id="IPR001789">
    <property type="entry name" value="Sig_transdc_resp-reg_receiver"/>
</dbReference>
<proteinExistence type="predicted"/>
<dbReference type="GO" id="GO:0000976">
    <property type="term" value="F:transcription cis-regulatory region binding"/>
    <property type="evidence" value="ECO:0007669"/>
    <property type="project" value="TreeGrafter"/>
</dbReference>